<protein>
    <submittedName>
        <fullName evidence="1">Uncharacterized protein</fullName>
    </submittedName>
</protein>
<organism evidence="1">
    <name type="scientific">viral metagenome</name>
    <dbReference type="NCBI Taxonomy" id="1070528"/>
    <lineage>
        <taxon>unclassified sequences</taxon>
        <taxon>metagenomes</taxon>
        <taxon>organismal metagenomes</taxon>
    </lineage>
</organism>
<dbReference type="AlphaFoldDB" id="A0A6C0KYC0"/>
<reference evidence="1" key="1">
    <citation type="journal article" date="2020" name="Nature">
        <title>Giant virus diversity and host interactions through global metagenomics.</title>
        <authorList>
            <person name="Schulz F."/>
            <person name="Roux S."/>
            <person name="Paez-Espino D."/>
            <person name="Jungbluth S."/>
            <person name="Walsh D.A."/>
            <person name="Denef V.J."/>
            <person name="McMahon K.D."/>
            <person name="Konstantinidis K.T."/>
            <person name="Eloe-Fadrosh E.A."/>
            <person name="Kyrpides N.C."/>
            <person name="Woyke T."/>
        </authorList>
    </citation>
    <scope>NUCLEOTIDE SEQUENCE</scope>
    <source>
        <strain evidence="1">GVMAG-S-3300013286-35</strain>
    </source>
</reference>
<accession>A0A6C0KYC0</accession>
<sequence length="145" mass="15414">MSSSLRSIAVLKQTRLSTGGDGNQAGFFLESNLKSAFSNNFTIVSKNMYLANTITDLSDAINTLNNVSLSSPLPDYGDVKDMGRTIYVGVVNGDSDILVFRAVKSNGLLFSGGDYRVGFCVISNKFENNTNGNNHTSSVLSAAGI</sequence>
<proteinExistence type="predicted"/>
<evidence type="ECO:0000313" key="1">
    <source>
        <dbReference type="EMBL" id="QHU22126.1"/>
    </source>
</evidence>
<name>A0A6C0KYC0_9ZZZZ</name>
<dbReference type="EMBL" id="MN740997">
    <property type="protein sequence ID" value="QHU22126.1"/>
    <property type="molecule type" value="Genomic_DNA"/>
</dbReference>